<dbReference type="HOGENOM" id="CLU_1842341_0_0_7"/>
<dbReference type="AlphaFoldDB" id="V8CHQ4"/>
<sequence>MKLLPMVLMIACVVGLASELRIKPPLHPMDYHKFSQTLSGDPKQDMPRIAGLIARNLSACYVRAHTLAGNAQESLKRVKMGCEIEAYNMANVPIHRHYAMRGELLEHDEIQARKEQFFTKYKARIYESANELTELELGL</sequence>
<organism evidence="1 2">
    <name type="scientific">Helicobacter canis NCTC 12740</name>
    <dbReference type="NCBI Taxonomy" id="1357399"/>
    <lineage>
        <taxon>Bacteria</taxon>
        <taxon>Pseudomonadati</taxon>
        <taxon>Campylobacterota</taxon>
        <taxon>Epsilonproteobacteria</taxon>
        <taxon>Campylobacterales</taxon>
        <taxon>Helicobacteraceae</taxon>
        <taxon>Helicobacter</taxon>
    </lineage>
</organism>
<dbReference type="PATRIC" id="fig|1357399.3.peg.968"/>
<dbReference type="STRING" id="1357399.HMPREF2087_00922"/>
<gene>
    <name evidence="1" type="ORF">HMPREF2087_00922</name>
</gene>
<proteinExistence type="predicted"/>
<protein>
    <submittedName>
        <fullName evidence="1">Uncharacterized protein</fullName>
    </submittedName>
</protein>
<dbReference type="RefSeq" id="WP_023929869.1">
    <property type="nucleotide sequence ID" value="NZ_KI669458.1"/>
</dbReference>
<evidence type="ECO:0000313" key="2">
    <source>
        <dbReference type="Proteomes" id="UP000018688"/>
    </source>
</evidence>
<comment type="caution">
    <text evidence="1">The sequence shown here is derived from an EMBL/GenBank/DDBJ whole genome shotgun (WGS) entry which is preliminary data.</text>
</comment>
<dbReference type="Proteomes" id="UP000018688">
    <property type="component" value="Unassembled WGS sequence"/>
</dbReference>
<dbReference type="OrthoDB" id="9905940at2"/>
<reference evidence="1 2" key="1">
    <citation type="submission" date="2013-10" db="EMBL/GenBank/DDBJ databases">
        <title>The Genome Sequence of Helicobacter canis NCTC 12740.</title>
        <authorList>
            <consortium name="The Broad Institute Genomics Platform"/>
            <person name="Earl A."/>
            <person name="Fox J.G."/>
            <person name="Shen Z."/>
            <person name="Young S.K."/>
            <person name="Zeng Q."/>
            <person name="Gargeya S."/>
            <person name="Fitzgerald M."/>
            <person name="Abouelleil A."/>
            <person name="Alvarado L."/>
            <person name="Chapman S.B."/>
            <person name="Gainer-Dewar J."/>
            <person name="Goldberg J."/>
            <person name="Griggs A."/>
            <person name="Gujja S."/>
            <person name="Hansen M."/>
            <person name="Howarth C."/>
            <person name="Imamovic A."/>
            <person name="Ireland A."/>
            <person name="Larimer J."/>
            <person name="McCowan C."/>
            <person name="Murphy C."/>
            <person name="Pearson M."/>
            <person name="Poon T.W."/>
            <person name="Priest M."/>
            <person name="Roberts A."/>
            <person name="Saif S."/>
            <person name="Shea T."/>
            <person name="Sykes S."/>
            <person name="Wortman J."/>
            <person name="Nusbaum C."/>
            <person name="Birren B."/>
        </authorList>
    </citation>
    <scope>NUCLEOTIDE SEQUENCE [LARGE SCALE GENOMIC DNA]</scope>
    <source>
        <strain evidence="1 2">NCTC 12740</strain>
    </source>
</reference>
<evidence type="ECO:0000313" key="1">
    <source>
        <dbReference type="EMBL" id="ETD26540.1"/>
    </source>
</evidence>
<name>V8CHQ4_9HELI</name>
<dbReference type="EMBL" id="AZJJ01000002">
    <property type="protein sequence ID" value="ETD26540.1"/>
    <property type="molecule type" value="Genomic_DNA"/>
</dbReference>
<accession>V8CHQ4</accession>
<keyword evidence="2" id="KW-1185">Reference proteome</keyword>